<evidence type="ECO:0000313" key="7">
    <source>
        <dbReference type="Proteomes" id="UP001589670"/>
    </source>
</evidence>
<name>A0ABV5I540_9RHOB</name>
<organism evidence="6 7">
    <name type="scientific">Roseovarius ramblicola</name>
    <dbReference type="NCBI Taxonomy" id="2022336"/>
    <lineage>
        <taxon>Bacteria</taxon>
        <taxon>Pseudomonadati</taxon>
        <taxon>Pseudomonadota</taxon>
        <taxon>Alphaproteobacteria</taxon>
        <taxon>Rhodobacterales</taxon>
        <taxon>Roseobacteraceae</taxon>
        <taxon>Roseovarius</taxon>
    </lineage>
</organism>
<dbReference type="InterPro" id="IPR050708">
    <property type="entry name" value="T6SS_VgrG/RHS"/>
</dbReference>
<dbReference type="PANTHER" id="PTHR32305">
    <property type="match status" value="1"/>
</dbReference>
<keyword evidence="7" id="KW-1185">Reference proteome</keyword>
<keyword evidence="3" id="KW-0964">Secreted</keyword>
<dbReference type="Gene3D" id="2.40.50.230">
    <property type="entry name" value="Gp5 N-terminal domain"/>
    <property type="match status" value="1"/>
</dbReference>
<dbReference type="SUPFAM" id="SSF69255">
    <property type="entry name" value="gp5 N-terminal domain-like"/>
    <property type="match status" value="1"/>
</dbReference>
<evidence type="ECO:0000256" key="2">
    <source>
        <dbReference type="ARBA" id="ARBA00005558"/>
    </source>
</evidence>
<evidence type="ECO:0000259" key="4">
    <source>
        <dbReference type="Pfam" id="PF04717"/>
    </source>
</evidence>
<evidence type="ECO:0000256" key="3">
    <source>
        <dbReference type="ARBA" id="ARBA00022525"/>
    </source>
</evidence>
<dbReference type="InterPro" id="IPR006531">
    <property type="entry name" value="Gp5/Vgr_OB"/>
</dbReference>
<dbReference type="InterPro" id="IPR006533">
    <property type="entry name" value="T6SS_Vgr_RhsGE"/>
</dbReference>
<comment type="caution">
    <text evidence="6">The sequence shown here is derived from an EMBL/GenBank/DDBJ whole genome shotgun (WGS) entry which is preliminary data.</text>
</comment>
<protein>
    <submittedName>
        <fullName evidence="6">Type VI secretion system Vgr family protein</fullName>
    </submittedName>
</protein>
<feature type="domain" description="Gp5/Type VI secretion system Vgr C-terminal trimerisation" evidence="5">
    <location>
        <begin position="480"/>
        <end position="563"/>
    </location>
</feature>
<feature type="domain" description="Gp5/Type VI secretion system Vgr protein OB-fold" evidence="4">
    <location>
        <begin position="398"/>
        <end position="463"/>
    </location>
</feature>
<dbReference type="Proteomes" id="UP001589670">
    <property type="component" value="Unassembled WGS sequence"/>
</dbReference>
<dbReference type="SUPFAM" id="SSF69349">
    <property type="entry name" value="Phage fibre proteins"/>
    <property type="match status" value="1"/>
</dbReference>
<comment type="subcellular location">
    <subcellularLocation>
        <location evidence="1">Secreted</location>
    </subcellularLocation>
</comment>
<dbReference type="Gene3D" id="3.55.50.10">
    <property type="entry name" value="Baseplate protein-like domains"/>
    <property type="match status" value="1"/>
</dbReference>
<dbReference type="Pfam" id="PF05954">
    <property type="entry name" value="Phage_GPD"/>
    <property type="match status" value="1"/>
</dbReference>
<dbReference type="NCBIfam" id="TIGR01646">
    <property type="entry name" value="vgr_GE"/>
    <property type="match status" value="1"/>
</dbReference>
<dbReference type="NCBIfam" id="TIGR03361">
    <property type="entry name" value="VI_Rhs_Vgr"/>
    <property type="match status" value="1"/>
</dbReference>
<dbReference type="PANTHER" id="PTHR32305:SF15">
    <property type="entry name" value="PROTEIN RHSA-RELATED"/>
    <property type="match status" value="1"/>
</dbReference>
<dbReference type="SUPFAM" id="SSF69279">
    <property type="entry name" value="Phage tail proteins"/>
    <property type="match status" value="2"/>
</dbReference>
<evidence type="ECO:0000256" key="1">
    <source>
        <dbReference type="ARBA" id="ARBA00004613"/>
    </source>
</evidence>
<evidence type="ECO:0000259" key="5">
    <source>
        <dbReference type="Pfam" id="PF22178"/>
    </source>
</evidence>
<dbReference type="Pfam" id="PF04717">
    <property type="entry name" value="Phage_base_V"/>
    <property type="match status" value="1"/>
</dbReference>
<reference evidence="6 7" key="1">
    <citation type="submission" date="2024-09" db="EMBL/GenBank/DDBJ databases">
        <authorList>
            <person name="Sun Q."/>
            <person name="Mori K."/>
        </authorList>
    </citation>
    <scope>NUCLEOTIDE SEQUENCE [LARGE SCALE GENOMIC DNA]</scope>
    <source>
        <strain evidence="6 7">CECT 9424</strain>
    </source>
</reference>
<dbReference type="InterPro" id="IPR017847">
    <property type="entry name" value="T6SS_RhsGE_Vgr_subset"/>
</dbReference>
<dbReference type="EMBL" id="JBHMEC010000027">
    <property type="protein sequence ID" value="MFB9151321.1"/>
    <property type="molecule type" value="Genomic_DNA"/>
</dbReference>
<dbReference type="InterPro" id="IPR054030">
    <property type="entry name" value="Gp5_Vgr_C"/>
</dbReference>
<evidence type="ECO:0000313" key="6">
    <source>
        <dbReference type="EMBL" id="MFB9151321.1"/>
    </source>
</evidence>
<dbReference type="Gene3D" id="4.10.220.110">
    <property type="match status" value="1"/>
</dbReference>
<proteinExistence type="inferred from homology"/>
<accession>A0ABV5I540</accession>
<dbReference type="Gene3D" id="2.30.110.50">
    <property type="match status" value="1"/>
</dbReference>
<sequence>MISQSNRLGVFYPPDNTDSGQTTSLALLRFSGQEAINRLFEFEVECVSVTPDIDFDPLLGRNASVELQTIDESHPPRHFDGLLTEARWLGMHEGGHGYLVTLRPWLWLLGLRQNQRIFHRMTAPEVIGAIFADYGFSHVADLRGSYPKMEYTVQFQETDLEFVERLMSMFGISYYFRHRMHAHELVLFDETDSLPEIPGGSRPYRVIDRQQRRPGEHLHDWNGGRRVSTGRVAMTDYNFTRPRAAMQTEKSAGAAYEKGDIESFFYPGRYPERGEGDTLAELRQKQVTMADGLHSAHGDCASLMAGMQITVKAPAGPGFDEAAFAAFDGKTFVALACAHNYTAEAYRTGDAGGAEEDSYRGWYEFREADRPVVPPPARVAPRVLGPQTAVVVGEGEIDCDEYGRILVCFHWDREGAYSMRCRVAQLWAGNDWGGLAVPRVGMEVVVEFIDGDPARPLVVGCVYNADNMPPFDVADGGKTMGVKSNSTPGGGGYNELAFDDTKGKEEVRLHAQYDLNAKVLHDEGREVDNDRKTTIGNDDTLDVGNELTVTAGTKITLKVGQSTITMDASSITLQSPTIEVKAMQAFKSSAGMTSEHKAGALVDIKGAMVKINS</sequence>
<dbReference type="InterPro" id="IPR037026">
    <property type="entry name" value="Vgr_OB-fold_dom_sf"/>
</dbReference>
<gene>
    <name evidence="6" type="ORF">ACFFU4_16335</name>
</gene>
<dbReference type="Pfam" id="PF22178">
    <property type="entry name" value="Gp5_trimer_C"/>
    <property type="match status" value="1"/>
</dbReference>
<comment type="similarity">
    <text evidence="2">Belongs to the VgrG protein family.</text>
</comment>
<dbReference type="RefSeq" id="WP_377070914.1">
    <property type="nucleotide sequence ID" value="NZ_JBHMEC010000027.1"/>
</dbReference>